<dbReference type="AlphaFoldDB" id="A0A9D4C151"/>
<evidence type="ECO:0000313" key="5">
    <source>
        <dbReference type="EMBL" id="KAH3715403.1"/>
    </source>
</evidence>
<feature type="compositionally biased region" description="Basic and acidic residues" evidence="2">
    <location>
        <begin position="190"/>
        <end position="203"/>
    </location>
</feature>
<dbReference type="Pfam" id="PF13516">
    <property type="entry name" value="LRR_6"/>
    <property type="match status" value="1"/>
</dbReference>
<dbReference type="InterPro" id="IPR001611">
    <property type="entry name" value="Leu-rich_rpt"/>
</dbReference>
<keyword evidence="6" id="KW-1185">Reference proteome</keyword>
<dbReference type="Gene3D" id="3.80.10.10">
    <property type="entry name" value="Ribonuclease Inhibitor"/>
    <property type="match status" value="3"/>
</dbReference>
<dbReference type="PANTHER" id="PTHR46424:SF1">
    <property type="entry name" value="UBX DOMAIN-CONTAINING PROTEIN 4"/>
    <property type="match status" value="1"/>
</dbReference>
<sequence length="947" mass="103859">MSEGHDETIVHMMAMGFDLKDCQDAINFGKTSVEAAVEWIVAGKPGLVANVGGSVASEPRLTLRQTNSAFINDSSFAAFHKPHPIPESTAATSDQSDAFKSNQREEADVTSQSAEASSSTDQSEDSGIISRMHMSDTQRQYRQRFEQKKMDKAKKQVVQEKRKQKEEHSRILKEIAEDREKKKLITHAPTHSDESQASHRSEQGKGSVTLVTSTSQAATSRECLLQIRLPDGRSLRTSFNPDATLQDAWTFAAVDKYPRSTFSFIQPFPRHEFSREEMTKSLAELGLTPTGSLVIQKTQAHTESTANSGLTEPMESTSSPQNPAISPHRVPPMFDVLQPPTHVSPAPRGHNWGQGFAVNQEPTVNDLDEDEPMEEEEGPPIPDPALGLGGHHFPQPPPDVMGGMEQMLGMMGGGAGYHGAGGNQQVFGGVGQRLVPEGHPGHGTGYQQRSSRHLALEHAQARQAHPPPGQGQGHGAGQQPGTSLSGHTPATQHQVPTLLQLALKHVAARLNDPRHQILSLAGIPEEMAQIILGFLIKEKLLKPKTLNAFIPCYLLKLILDCYPYTTNEVLHSIRLHTHLRHLSLSSCPLITDQGLNCLNSLKKLRRLNISCCPQLTNKCLSSLYNMPELTLLNLEQTGITDSGIIEYLDSKPPCLQHLVLNRTSATQAIFSHIHTGVPHLKILSLEGSEVSDLQGVEGCRDLESLNISNTAVTNESLRFLAQLSSLTSLNVANTEEVNGDTCLKELQGLKLLTLVLPSRHTTTNSGMQYITGFSLVSLDLTNYINIGDEGMEYVTRVKSLKKLILSNTKVTDKGMLYLENLRNLEILHLDRCLITDQGASIIGELKNLMELSLASTGITSKFLLTGRCNSCVNLSKLNLSRTMVTKRGVLALSLPFLQMLNLDGTKVTPDLGVVMVQGCPKLTQMLMRNLQPFTRNDELEEAEMMEM</sequence>
<feature type="region of interest" description="Disordered" evidence="2">
    <location>
        <begin position="81"/>
        <end position="214"/>
    </location>
</feature>
<feature type="compositionally biased region" description="Polar residues" evidence="2">
    <location>
        <begin position="89"/>
        <end position="101"/>
    </location>
</feature>
<dbReference type="SMART" id="SM00367">
    <property type="entry name" value="LRR_CC"/>
    <property type="match status" value="7"/>
</dbReference>
<dbReference type="Proteomes" id="UP000828390">
    <property type="component" value="Unassembled WGS sequence"/>
</dbReference>
<feature type="compositionally biased region" description="Polar residues" evidence="2">
    <location>
        <begin position="204"/>
        <end position="214"/>
    </location>
</feature>
<evidence type="ECO:0000313" key="6">
    <source>
        <dbReference type="Proteomes" id="UP000828390"/>
    </source>
</evidence>
<evidence type="ECO:0000256" key="1">
    <source>
        <dbReference type="ARBA" id="ARBA00040925"/>
    </source>
</evidence>
<evidence type="ECO:0000259" key="4">
    <source>
        <dbReference type="PROSITE" id="PS50033"/>
    </source>
</evidence>
<dbReference type="EMBL" id="JAIWYP010000013">
    <property type="protein sequence ID" value="KAH3715403.1"/>
    <property type="molecule type" value="Genomic_DNA"/>
</dbReference>
<accession>A0A9D4C151</accession>
<dbReference type="PANTHER" id="PTHR46424">
    <property type="entry name" value="UBX DOMAIN-CONTAINING PROTEIN 4"/>
    <property type="match status" value="1"/>
</dbReference>
<feature type="region of interest" description="Disordered" evidence="2">
    <location>
        <begin position="300"/>
        <end position="324"/>
    </location>
</feature>
<feature type="domain" description="UBA" evidence="3">
    <location>
        <begin position="3"/>
        <end position="43"/>
    </location>
</feature>
<dbReference type="Pfam" id="PF00789">
    <property type="entry name" value="UBX"/>
    <property type="match status" value="1"/>
</dbReference>
<organism evidence="5 6">
    <name type="scientific">Dreissena polymorpha</name>
    <name type="common">Zebra mussel</name>
    <name type="synonym">Mytilus polymorpha</name>
    <dbReference type="NCBI Taxonomy" id="45954"/>
    <lineage>
        <taxon>Eukaryota</taxon>
        <taxon>Metazoa</taxon>
        <taxon>Spiralia</taxon>
        <taxon>Lophotrochozoa</taxon>
        <taxon>Mollusca</taxon>
        <taxon>Bivalvia</taxon>
        <taxon>Autobranchia</taxon>
        <taxon>Heteroconchia</taxon>
        <taxon>Euheterodonta</taxon>
        <taxon>Imparidentia</taxon>
        <taxon>Neoheterodontei</taxon>
        <taxon>Myida</taxon>
        <taxon>Dreissenoidea</taxon>
        <taxon>Dreissenidae</taxon>
        <taxon>Dreissena</taxon>
    </lineage>
</organism>
<gene>
    <name evidence="5" type="ORF">DPMN_058112</name>
</gene>
<dbReference type="PROSITE" id="PS50033">
    <property type="entry name" value="UBX"/>
    <property type="match status" value="1"/>
</dbReference>
<proteinExistence type="predicted"/>
<dbReference type="SUPFAM" id="SSF52058">
    <property type="entry name" value="L domain-like"/>
    <property type="match status" value="1"/>
</dbReference>
<dbReference type="CDD" id="cd01767">
    <property type="entry name" value="UBX"/>
    <property type="match status" value="1"/>
</dbReference>
<feature type="compositionally biased region" description="Polar residues" evidence="2">
    <location>
        <begin position="482"/>
        <end position="491"/>
    </location>
</feature>
<feature type="compositionally biased region" description="Polar residues" evidence="2">
    <location>
        <begin position="109"/>
        <end position="121"/>
    </location>
</feature>
<dbReference type="SUPFAM" id="SSF54236">
    <property type="entry name" value="Ubiquitin-like"/>
    <property type="match status" value="1"/>
</dbReference>
<dbReference type="InterPro" id="IPR001012">
    <property type="entry name" value="UBX_dom"/>
</dbReference>
<dbReference type="OrthoDB" id="10254930at2759"/>
<dbReference type="InterPro" id="IPR009060">
    <property type="entry name" value="UBA-like_sf"/>
</dbReference>
<dbReference type="SUPFAM" id="SSF46934">
    <property type="entry name" value="UBA-like"/>
    <property type="match status" value="1"/>
</dbReference>
<feature type="domain" description="UBX" evidence="4">
    <location>
        <begin position="218"/>
        <end position="295"/>
    </location>
</feature>
<comment type="caution">
    <text evidence="5">The sequence shown here is derived from an EMBL/GenBank/DDBJ whole genome shotgun (WGS) entry which is preliminary data.</text>
</comment>
<dbReference type="InterPro" id="IPR032675">
    <property type="entry name" value="LRR_dom_sf"/>
</dbReference>
<feature type="region of interest" description="Disordered" evidence="2">
    <location>
        <begin position="428"/>
        <end position="491"/>
    </location>
</feature>
<dbReference type="SMART" id="SM00166">
    <property type="entry name" value="UBX"/>
    <property type="match status" value="1"/>
</dbReference>
<dbReference type="Gene3D" id="3.10.20.90">
    <property type="entry name" value="Phosphatidylinositol 3-kinase Catalytic Subunit, Chain A, domain 1"/>
    <property type="match status" value="1"/>
</dbReference>
<feature type="compositionally biased region" description="Basic and acidic residues" evidence="2">
    <location>
        <begin position="143"/>
        <end position="183"/>
    </location>
</feature>
<evidence type="ECO:0000256" key="2">
    <source>
        <dbReference type="SAM" id="MobiDB-lite"/>
    </source>
</evidence>
<reference evidence="5" key="1">
    <citation type="journal article" date="2019" name="bioRxiv">
        <title>The Genome of the Zebra Mussel, Dreissena polymorpha: A Resource for Invasive Species Research.</title>
        <authorList>
            <person name="McCartney M.A."/>
            <person name="Auch B."/>
            <person name="Kono T."/>
            <person name="Mallez S."/>
            <person name="Zhang Y."/>
            <person name="Obille A."/>
            <person name="Becker A."/>
            <person name="Abrahante J.E."/>
            <person name="Garbe J."/>
            <person name="Badalamenti J.P."/>
            <person name="Herman A."/>
            <person name="Mangelson H."/>
            <person name="Liachko I."/>
            <person name="Sullivan S."/>
            <person name="Sone E.D."/>
            <person name="Koren S."/>
            <person name="Silverstein K.A.T."/>
            <person name="Beckman K.B."/>
            <person name="Gohl D.M."/>
        </authorList>
    </citation>
    <scope>NUCLEOTIDE SEQUENCE</scope>
    <source>
        <strain evidence="5">Duluth1</strain>
        <tissue evidence="5">Whole animal</tissue>
    </source>
</reference>
<evidence type="ECO:0000259" key="3">
    <source>
        <dbReference type="PROSITE" id="PS50030"/>
    </source>
</evidence>
<dbReference type="InterPro" id="IPR029071">
    <property type="entry name" value="Ubiquitin-like_domsf"/>
</dbReference>
<dbReference type="Gene3D" id="1.10.8.10">
    <property type="entry name" value="DNA helicase RuvA subunit, C-terminal domain"/>
    <property type="match status" value="1"/>
</dbReference>
<dbReference type="InterPro" id="IPR006553">
    <property type="entry name" value="Leu-rich_rpt_Cys-con_subtyp"/>
</dbReference>
<dbReference type="GO" id="GO:0036503">
    <property type="term" value="P:ERAD pathway"/>
    <property type="evidence" value="ECO:0007669"/>
    <property type="project" value="TreeGrafter"/>
</dbReference>
<protein>
    <recommendedName>
        <fullName evidence="1">UBX domain-containing protein 4</fullName>
    </recommendedName>
</protein>
<dbReference type="PROSITE" id="PS50030">
    <property type="entry name" value="UBA"/>
    <property type="match status" value="1"/>
</dbReference>
<reference evidence="5" key="2">
    <citation type="submission" date="2020-11" db="EMBL/GenBank/DDBJ databases">
        <authorList>
            <person name="McCartney M.A."/>
            <person name="Auch B."/>
            <person name="Kono T."/>
            <person name="Mallez S."/>
            <person name="Becker A."/>
            <person name="Gohl D.M."/>
            <person name="Silverstein K.A.T."/>
            <person name="Koren S."/>
            <person name="Bechman K.B."/>
            <person name="Herman A."/>
            <person name="Abrahante J.E."/>
            <person name="Garbe J."/>
        </authorList>
    </citation>
    <scope>NUCLEOTIDE SEQUENCE</scope>
    <source>
        <strain evidence="5">Duluth1</strain>
        <tissue evidence="5">Whole animal</tissue>
    </source>
</reference>
<name>A0A9D4C151_DREPO</name>
<dbReference type="InterPro" id="IPR015940">
    <property type="entry name" value="UBA"/>
</dbReference>
<dbReference type="GO" id="GO:0005783">
    <property type="term" value="C:endoplasmic reticulum"/>
    <property type="evidence" value="ECO:0007669"/>
    <property type="project" value="TreeGrafter"/>
</dbReference>